<protein>
    <submittedName>
        <fullName evidence="2">Uncharacterized protein</fullName>
    </submittedName>
</protein>
<proteinExistence type="predicted"/>
<gene>
    <name evidence="2" type="ORF">GCM10007964_60020</name>
</gene>
<keyword evidence="3" id="KW-1185">Reference proteome</keyword>
<sequence length="224" mass="23598">MTEMNDAGAPRAGDHDTDDIRDDRHTGAPAVPGGDTGPARSVPAAAGVPRPVPREEWFQERDRERTAAGEQRLRGQNAHPRQDARDEPSDPLASVAGEARRLLDTVQRRVGREVGKNLVKGGVAGIGEGLGQLFGGGGTARPPAGDVWAEAVAGHDDEEYICRACPVCRVKAARREAGGDVTDHLLSAGGELVAAFRQAVDALSRPAGQRSGDTETRVQHIDLG</sequence>
<organism evidence="2 3">
    <name type="scientific">Sphaerisporangium melleum</name>
    <dbReference type="NCBI Taxonomy" id="321316"/>
    <lineage>
        <taxon>Bacteria</taxon>
        <taxon>Bacillati</taxon>
        <taxon>Actinomycetota</taxon>
        <taxon>Actinomycetes</taxon>
        <taxon>Streptosporangiales</taxon>
        <taxon>Streptosporangiaceae</taxon>
        <taxon>Sphaerisporangium</taxon>
    </lineage>
</organism>
<evidence type="ECO:0000313" key="2">
    <source>
        <dbReference type="EMBL" id="GGL09813.1"/>
    </source>
</evidence>
<accession>A0A917RIJ6</accession>
<dbReference type="AlphaFoldDB" id="A0A917RIJ6"/>
<feature type="region of interest" description="Disordered" evidence="1">
    <location>
        <begin position="204"/>
        <end position="224"/>
    </location>
</feature>
<reference evidence="2" key="1">
    <citation type="journal article" date="2014" name="Int. J. Syst. Evol. Microbiol.">
        <title>Complete genome sequence of Corynebacterium casei LMG S-19264T (=DSM 44701T), isolated from a smear-ripened cheese.</title>
        <authorList>
            <consortium name="US DOE Joint Genome Institute (JGI-PGF)"/>
            <person name="Walter F."/>
            <person name="Albersmeier A."/>
            <person name="Kalinowski J."/>
            <person name="Ruckert C."/>
        </authorList>
    </citation>
    <scope>NUCLEOTIDE SEQUENCE</scope>
    <source>
        <strain evidence="2">JCM 13064</strain>
    </source>
</reference>
<evidence type="ECO:0000256" key="1">
    <source>
        <dbReference type="SAM" id="MobiDB-lite"/>
    </source>
</evidence>
<dbReference type="Proteomes" id="UP000645217">
    <property type="component" value="Unassembled WGS sequence"/>
</dbReference>
<comment type="caution">
    <text evidence="2">The sequence shown here is derived from an EMBL/GenBank/DDBJ whole genome shotgun (WGS) entry which is preliminary data.</text>
</comment>
<dbReference type="EMBL" id="BMNT01000039">
    <property type="protein sequence ID" value="GGL09813.1"/>
    <property type="molecule type" value="Genomic_DNA"/>
</dbReference>
<feature type="compositionally biased region" description="Basic and acidic residues" evidence="1">
    <location>
        <begin position="52"/>
        <end position="73"/>
    </location>
</feature>
<feature type="region of interest" description="Disordered" evidence="1">
    <location>
        <begin position="1"/>
        <end position="96"/>
    </location>
</feature>
<name>A0A917RIJ6_9ACTN</name>
<feature type="compositionally biased region" description="Low complexity" evidence="1">
    <location>
        <begin position="37"/>
        <end position="49"/>
    </location>
</feature>
<feature type="compositionally biased region" description="Basic and acidic residues" evidence="1">
    <location>
        <begin position="212"/>
        <end position="224"/>
    </location>
</feature>
<dbReference type="RefSeq" id="WP_189166415.1">
    <property type="nucleotide sequence ID" value="NZ_BMNT01000039.1"/>
</dbReference>
<evidence type="ECO:0000313" key="3">
    <source>
        <dbReference type="Proteomes" id="UP000645217"/>
    </source>
</evidence>
<reference evidence="2" key="2">
    <citation type="submission" date="2020-09" db="EMBL/GenBank/DDBJ databases">
        <authorList>
            <person name="Sun Q."/>
            <person name="Ohkuma M."/>
        </authorList>
    </citation>
    <scope>NUCLEOTIDE SEQUENCE</scope>
    <source>
        <strain evidence="2">JCM 13064</strain>
    </source>
</reference>